<name>A0A3B0SBU5_9ZZZZ</name>
<dbReference type="Pfam" id="PF02634">
    <property type="entry name" value="FdhD-NarQ"/>
    <property type="match status" value="1"/>
</dbReference>
<dbReference type="Gene3D" id="3.10.20.10">
    <property type="match status" value="1"/>
</dbReference>
<reference evidence="3" key="1">
    <citation type="submission" date="2018-06" db="EMBL/GenBank/DDBJ databases">
        <authorList>
            <person name="Zhirakovskaya E."/>
        </authorList>
    </citation>
    <scope>NUCLEOTIDE SEQUENCE</scope>
</reference>
<dbReference type="SUPFAM" id="SSF53927">
    <property type="entry name" value="Cytidine deaminase-like"/>
    <property type="match status" value="1"/>
</dbReference>
<evidence type="ECO:0000313" key="3">
    <source>
        <dbReference type="EMBL" id="VAV98048.1"/>
    </source>
</evidence>
<organism evidence="3">
    <name type="scientific">hydrothermal vent metagenome</name>
    <dbReference type="NCBI Taxonomy" id="652676"/>
    <lineage>
        <taxon>unclassified sequences</taxon>
        <taxon>metagenomes</taxon>
        <taxon>ecological metagenomes</taxon>
    </lineage>
</organism>
<dbReference type="GO" id="GO:0006777">
    <property type="term" value="P:Mo-molybdopterin cofactor biosynthetic process"/>
    <property type="evidence" value="ECO:0007669"/>
    <property type="project" value="UniProtKB-KW"/>
</dbReference>
<dbReference type="InterPro" id="IPR003786">
    <property type="entry name" value="FdhD"/>
</dbReference>
<dbReference type="AlphaFoldDB" id="A0A3B0SBU5"/>
<gene>
    <name evidence="3" type="ORF">MNBD_ACTINO02-1082</name>
</gene>
<dbReference type="EMBL" id="UOEK01000129">
    <property type="protein sequence ID" value="VAV98048.1"/>
    <property type="molecule type" value="Genomic_DNA"/>
</dbReference>
<evidence type="ECO:0000256" key="2">
    <source>
        <dbReference type="ARBA" id="ARBA00023150"/>
    </source>
</evidence>
<accession>A0A3B0SBU5</accession>
<dbReference type="HAMAP" id="MF_00187">
    <property type="entry name" value="FdhD"/>
    <property type="match status" value="1"/>
</dbReference>
<protein>
    <submittedName>
        <fullName evidence="3">Sulfur carrier protein FdhD</fullName>
    </submittedName>
</protein>
<dbReference type="Gene3D" id="3.40.140.10">
    <property type="entry name" value="Cytidine Deaminase, domain 2"/>
    <property type="match status" value="1"/>
</dbReference>
<dbReference type="PIRSF" id="PIRSF015626">
    <property type="entry name" value="FdhD"/>
    <property type="match status" value="1"/>
</dbReference>
<sequence>MDVFGQPATTASLERRVQRVTDEGLETIDDCVAVEEPLEILIEHSGGVEPLTVTMRTPGNDRELTVGFLLAEGIVSNSSELDSVTETLVDGEFHNQIVARLGDGIAFDRDAFRRNVLTTSACGICGRASIEQLVTRCEGRVRRTKPISLSLVQSLPKALVTQQSTFATTGGLHAAGIFDSSGAPIVIREDIGRHNAVDKVIGFCALSGISLTGDHTVLTGLTGDHIVVVSGRASYELVQKAIVSGLGALVAVGAPSTLAVDLAAEFGLLLIGFTRTDRCNVYTCQEDVAR</sequence>
<keyword evidence="1" id="KW-0963">Cytoplasm</keyword>
<dbReference type="NCBIfam" id="TIGR00129">
    <property type="entry name" value="fdhD_narQ"/>
    <property type="match status" value="1"/>
</dbReference>
<evidence type="ECO:0000256" key="1">
    <source>
        <dbReference type="ARBA" id="ARBA00022490"/>
    </source>
</evidence>
<keyword evidence="2" id="KW-0501">Molybdenum cofactor biosynthesis</keyword>
<dbReference type="PANTHER" id="PTHR30592">
    <property type="entry name" value="FORMATE DEHYDROGENASE"/>
    <property type="match status" value="1"/>
</dbReference>
<proteinExistence type="inferred from homology"/>
<dbReference type="GO" id="GO:0016783">
    <property type="term" value="F:sulfurtransferase activity"/>
    <property type="evidence" value="ECO:0007669"/>
    <property type="project" value="InterPro"/>
</dbReference>
<dbReference type="InterPro" id="IPR016193">
    <property type="entry name" value="Cytidine_deaminase-like"/>
</dbReference>
<dbReference type="PANTHER" id="PTHR30592:SF1">
    <property type="entry name" value="SULFUR CARRIER PROTEIN FDHD"/>
    <property type="match status" value="1"/>
</dbReference>